<gene>
    <name evidence="1" type="ORF">R2D22_07485</name>
</gene>
<reference evidence="1 2" key="1">
    <citation type="submission" date="2023-10" db="EMBL/GenBank/DDBJ databases">
        <title>The genome sequence of Streptomyces sp. HUAS YS2.</title>
        <authorList>
            <person name="Mo P."/>
        </authorList>
    </citation>
    <scope>NUCLEOTIDE SEQUENCE [LARGE SCALE GENOMIC DNA]</scope>
    <source>
        <strain evidence="1 2">HUAS YS2</strain>
    </source>
</reference>
<keyword evidence="2" id="KW-1185">Reference proteome</keyword>
<evidence type="ECO:0008006" key="3">
    <source>
        <dbReference type="Google" id="ProtNLM"/>
    </source>
</evidence>
<organism evidence="1 2">
    <name type="scientific">Streptomyces solicathayae</name>
    <dbReference type="NCBI Taxonomy" id="3081768"/>
    <lineage>
        <taxon>Bacteria</taxon>
        <taxon>Bacillati</taxon>
        <taxon>Actinomycetota</taxon>
        <taxon>Actinomycetes</taxon>
        <taxon>Kitasatosporales</taxon>
        <taxon>Streptomycetaceae</taxon>
        <taxon>Streptomyces</taxon>
    </lineage>
</organism>
<dbReference type="EMBL" id="CP137573">
    <property type="protein sequence ID" value="WOX21235.1"/>
    <property type="molecule type" value="Genomic_DNA"/>
</dbReference>
<accession>A0ABZ0LP10</accession>
<name>A0ABZ0LP10_9ACTN</name>
<sequence length="614" mass="65019">MTGTVLSNIGLDAFLDGTPELRDPSSVRAADAVLGLLALRGADRRSGLPEPTVELVRHVLVEDLPRFVYATPGELALYPAVLVALTQRVREAGRLNGKRQARIVAAVEESAPDFERAMAEPGNLTWQRWYASLLRADGVDADDPEGVRAWLAGRESAVPPDGMHRADLTIRSEFAGTELAALLTSAYVREAGTPPPAGPVLDAHDVSHGVGAVAARLTDRWTAAGLAEALAGPHAHLAPGPDAFPHLGLANMLLDQHLDYYGDSGLPVPPPPFRTPLPPSELEAGADLLAAAVEEMRGETAGLFDGDADHLLYLLYERGCLPESVARRAAEYGTLEVDPGLEDAPVEVPEGTGHAYVLPPVGELSRLIGVRDLTDDDRAELAAAAQAMAESVDRLAGTDMVFRSGDAFGLTPQGIEVVRYLLRAGWVAAPDDDEAAAWDAPTLVAAARNWSTPAAARVLADWLHAHGETTEVWSRLLGALTTVEAGAPGSADTRRLFRALDTSAAPVEALRAATEDPVVGAYASRALAARGEPDADERVPRSARALLILDRLASDRDRKPADLAEAAAAADWPGGAASLTREMAAADPFLAHRILPHLGIEPPPLPGAKRRRRR</sequence>
<evidence type="ECO:0000313" key="2">
    <source>
        <dbReference type="Proteomes" id="UP001301731"/>
    </source>
</evidence>
<dbReference type="RefSeq" id="WP_318102088.1">
    <property type="nucleotide sequence ID" value="NZ_CP137573.1"/>
</dbReference>
<dbReference type="Proteomes" id="UP001301731">
    <property type="component" value="Chromosome"/>
</dbReference>
<protein>
    <recommendedName>
        <fullName evidence="3">Helicase XPB/Ssl2 N-terminal domain-containing protein</fullName>
    </recommendedName>
</protein>
<proteinExistence type="predicted"/>
<evidence type="ECO:0000313" key="1">
    <source>
        <dbReference type="EMBL" id="WOX21235.1"/>
    </source>
</evidence>